<evidence type="ECO:0000313" key="2">
    <source>
        <dbReference type="EMBL" id="CAB4288579.1"/>
    </source>
</evidence>
<proteinExistence type="predicted"/>
<dbReference type="Gene3D" id="3.40.50.1860">
    <property type="match status" value="2"/>
</dbReference>
<dbReference type="SUPFAM" id="SSF53681">
    <property type="entry name" value="Aspartate/glutamate racemase"/>
    <property type="match status" value="2"/>
</dbReference>
<dbReference type="EMBL" id="CAEKDK010000007">
    <property type="protein sequence ID" value="CAB4288579.1"/>
    <property type="molecule type" value="Genomic_DNA"/>
</dbReference>
<dbReference type="AlphaFoldDB" id="A0A6J5VHL1"/>
<dbReference type="GO" id="GO:0047661">
    <property type="term" value="F:amino-acid racemase activity"/>
    <property type="evidence" value="ECO:0007669"/>
    <property type="project" value="InterPro"/>
</dbReference>
<evidence type="ECO:0008006" key="4">
    <source>
        <dbReference type="Google" id="ProtNLM"/>
    </source>
</evidence>
<protein>
    <recommendedName>
        <fullName evidence="4">Aspartate racemase</fullName>
    </recommendedName>
</protein>
<dbReference type="PANTHER" id="PTHR21198">
    <property type="entry name" value="GLUTAMATE RACEMASE"/>
    <property type="match status" value="1"/>
</dbReference>
<dbReference type="InterPro" id="IPR001920">
    <property type="entry name" value="Asp/Glu_race"/>
</dbReference>
<dbReference type="InterPro" id="IPR015942">
    <property type="entry name" value="Asp/Glu/hydantoin_racemase"/>
</dbReference>
<keyword evidence="1" id="KW-0413">Isomerase</keyword>
<sequence>MVDAGMTMSFRTQNCPPLLLGVATKNRSHSRTKSSPSVSVVQVSSVLQTNESGNLPESKRSSMPLTRFQAPNYILSQPNTVGIIGGVSVFSSLLFLEKLVWWSLKDGGECPPFVVCSDPTLYKELPIRSLFHSFTRSRVSAQILSNNWPIIESLCRKRAFLEHSGARCIVMPCHLSHAWHDQISEDCSLLFLHVGECVARELREAKLKPLENGSNVRIGVLAADATLMAGFYQEKLQSQEQGFEVVVPDKETMEHVVIPAIEAIKRRDMEGARNLLRIAVQVLLVRAVNTVIIASDELQGVLPRDDPLLKKCIDPMDALARSTIKWANATGNGG</sequence>
<name>A0A6J5VHL1_PRUAR</name>
<evidence type="ECO:0000313" key="3">
    <source>
        <dbReference type="Proteomes" id="UP000507222"/>
    </source>
</evidence>
<evidence type="ECO:0000256" key="1">
    <source>
        <dbReference type="ARBA" id="ARBA00023235"/>
    </source>
</evidence>
<dbReference type="PANTHER" id="PTHR21198:SF9">
    <property type="entry name" value="ASPARTATE RACEMASE"/>
    <property type="match status" value="1"/>
</dbReference>
<gene>
    <name evidence="2" type="ORF">CURHAP_LOCUS46767</name>
</gene>
<accession>A0A6J5VHL1</accession>
<reference evidence="2 3" key="1">
    <citation type="submission" date="2020-05" db="EMBL/GenBank/DDBJ databases">
        <authorList>
            <person name="Campoy J."/>
            <person name="Schneeberger K."/>
            <person name="Spophaly S."/>
        </authorList>
    </citation>
    <scope>NUCLEOTIDE SEQUENCE [LARGE SCALE GENOMIC DNA]</scope>
    <source>
        <strain evidence="2">PruArmRojPasFocal</strain>
    </source>
</reference>
<organism evidence="2 3">
    <name type="scientific">Prunus armeniaca</name>
    <name type="common">Apricot</name>
    <name type="synonym">Armeniaca vulgaris</name>
    <dbReference type="NCBI Taxonomy" id="36596"/>
    <lineage>
        <taxon>Eukaryota</taxon>
        <taxon>Viridiplantae</taxon>
        <taxon>Streptophyta</taxon>
        <taxon>Embryophyta</taxon>
        <taxon>Tracheophyta</taxon>
        <taxon>Spermatophyta</taxon>
        <taxon>Magnoliopsida</taxon>
        <taxon>eudicotyledons</taxon>
        <taxon>Gunneridae</taxon>
        <taxon>Pentapetalae</taxon>
        <taxon>rosids</taxon>
        <taxon>fabids</taxon>
        <taxon>Rosales</taxon>
        <taxon>Rosaceae</taxon>
        <taxon>Amygdaloideae</taxon>
        <taxon>Amygdaleae</taxon>
        <taxon>Prunus</taxon>
    </lineage>
</organism>
<dbReference type="Pfam" id="PF01177">
    <property type="entry name" value="Asp_Glu_race"/>
    <property type="match status" value="1"/>
</dbReference>
<dbReference type="Proteomes" id="UP000507222">
    <property type="component" value="Unassembled WGS sequence"/>
</dbReference>